<keyword evidence="2" id="KW-1185">Reference proteome</keyword>
<dbReference type="Proteomes" id="UP000068067">
    <property type="component" value="Chromosome"/>
</dbReference>
<dbReference type="RefSeq" id="WP_053545985.1">
    <property type="nucleotide sequence ID" value="NZ_CP009220.1"/>
</dbReference>
<protein>
    <submittedName>
        <fullName evidence="1">Uncharacterized protein</fullName>
    </submittedName>
</protein>
<dbReference type="AlphaFoldDB" id="A0A0M4CKL1"/>
<dbReference type="EMBL" id="CP009220">
    <property type="protein sequence ID" value="ALC07121.1"/>
    <property type="molecule type" value="Genomic_DNA"/>
</dbReference>
<dbReference type="KEGG" id="cdx:CDES_13980"/>
<gene>
    <name evidence="1" type="ORF">CDES_13980</name>
</gene>
<proteinExistence type="predicted"/>
<dbReference type="OrthoDB" id="4414653at2"/>
<evidence type="ECO:0000313" key="2">
    <source>
        <dbReference type="Proteomes" id="UP000068067"/>
    </source>
</evidence>
<accession>A0A0M4CKL1</accession>
<evidence type="ECO:0000313" key="1">
    <source>
        <dbReference type="EMBL" id="ALC07121.1"/>
    </source>
</evidence>
<name>A0A0M4CKL1_9CORY</name>
<organism evidence="1 2">
    <name type="scientific">Corynebacterium deserti GIMN1.010</name>
    <dbReference type="NCBI Taxonomy" id="931089"/>
    <lineage>
        <taxon>Bacteria</taxon>
        <taxon>Bacillati</taxon>
        <taxon>Actinomycetota</taxon>
        <taxon>Actinomycetes</taxon>
        <taxon>Mycobacteriales</taxon>
        <taxon>Corynebacteriaceae</taxon>
        <taxon>Corynebacterium</taxon>
    </lineage>
</organism>
<reference evidence="1 2" key="1">
    <citation type="submission" date="2014-08" db="EMBL/GenBank/DDBJ databases">
        <title>Complete genome sequence of Corynebacterium deserti GIMN1.010 (=DSM 45689), isolated from desert sand in western China.</title>
        <authorList>
            <person name="Ruckert C."/>
            <person name="Albersmeier A."/>
            <person name="Kalinowski J."/>
        </authorList>
    </citation>
    <scope>NUCLEOTIDE SEQUENCE [LARGE SCALE GENOMIC DNA]</scope>
    <source>
        <strain evidence="1 2">GIMN1.010</strain>
    </source>
</reference>
<sequence length="115" mass="12352">MTKTIIVRTEIEIPGHPTAIHIAEMRELPASPQPDGVPMCQMQRIIELAGTTDGDIVTGAGVIGGQTFDLSNDPNEVVPHPDTYADFPDIKAEIISVEEFEGLWLEAGAKFPGLA</sequence>
<dbReference type="PATRIC" id="fig|931089.4.peg.2827"/>